<reference evidence="7 8" key="2">
    <citation type="journal article" date="2011" name="J. Bacteriol.">
        <title>Genome Sequence of Kosmotoga olearia Strain TBF 19.5.1, a Thermophilic Bacterium with a Wide Growth Temperature Range, Isolated from the Troll B Oil Platform in the North Sea.</title>
        <authorList>
            <person name="Swithers K.S."/>
            <person name="Dipippo J.L."/>
            <person name="Bruce D.C."/>
            <person name="Detter C."/>
            <person name="Tapia R."/>
            <person name="Han S."/>
            <person name="Goodwin L.A."/>
            <person name="Han J."/>
            <person name="Woyke T."/>
            <person name="Pitluck S."/>
            <person name="Pennacchio L."/>
            <person name="Nolan M."/>
            <person name="Mikhailova N."/>
            <person name="Land M.L."/>
            <person name="Nesbo C.L."/>
            <person name="Gogarten J.P."/>
            <person name="Noll K.M."/>
        </authorList>
    </citation>
    <scope>NUCLEOTIDE SEQUENCE [LARGE SCALE GENOMIC DNA]</scope>
    <source>
        <strain evidence="8">ATCC BAA-1733 / DSM 21960 / TBF 19.5.1</strain>
    </source>
</reference>
<evidence type="ECO:0000256" key="4">
    <source>
        <dbReference type="ARBA" id="ARBA00023136"/>
    </source>
</evidence>
<evidence type="ECO:0000313" key="8">
    <source>
        <dbReference type="Proteomes" id="UP000002382"/>
    </source>
</evidence>
<organism evidence="7 8">
    <name type="scientific">Kosmotoga olearia (strain ATCC BAA-1733 / DSM 21960 / TBF 19.5.1)</name>
    <dbReference type="NCBI Taxonomy" id="521045"/>
    <lineage>
        <taxon>Bacteria</taxon>
        <taxon>Thermotogati</taxon>
        <taxon>Thermotogota</taxon>
        <taxon>Thermotogae</taxon>
        <taxon>Kosmotogales</taxon>
        <taxon>Kosmotogaceae</taxon>
        <taxon>Kosmotoga</taxon>
    </lineage>
</organism>
<evidence type="ECO:0000259" key="6">
    <source>
        <dbReference type="Pfam" id="PF02656"/>
    </source>
</evidence>
<keyword evidence="3 5" id="KW-1133">Transmembrane helix</keyword>
<keyword evidence="8" id="KW-1185">Reference proteome</keyword>
<comment type="subcellular location">
    <subcellularLocation>
        <location evidence="1">Endomembrane system</location>
        <topology evidence="1">Multi-pass membrane protein</topology>
    </subcellularLocation>
</comment>
<dbReference type="AlphaFoldDB" id="C5CHZ0"/>
<dbReference type="Pfam" id="PF02656">
    <property type="entry name" value="DUF202"/>
    <property type="match status" value="1"/>
</dbReference>
<dbReference type="eggNOG" id="COG2149">
    <property type="taxonomic scope" value="Bacteria"/>
</dbReference>
<gene>
    <name evidence="7" type="ordered locus">Kole_0119</name>
</gene>
<dbReference type="KEGG" id="kol:Kole_0119"/>
<feature type="transmembrane region" description="Helical" evidence="5">
    <location>
        <begin position="38"/>
        <end position="59"/>
    </location>
</feature>
<dbReference type="HOGENOM" id="CLU_157066_1_0_0"/>
<accession>C5CHZ0</accession>
<dbReference type="Proteomes" id="UP000002382">
    <property type="component" value="Chromosome"/>
</dbReference>
<feature type="domain" description="DUF202" evidence="6">
    <location>
        <begin position="29"/>
        <end position="92"/>
    </location>
</feature>
<evidence type="ECO:0000313" key="7">
    <source>
        <dbReference type="EMBL" id="ACR78845.1"/>
    </source>
</evidence>
<dbReference type="GO" id="GO:0012505">
    <property type="term" value="C:endomembrane system"/>
    <property type="evidence" value="ECO:0007669"/>
    <property type="project" value="UniProtKB-SubCell"/>
</dbReference>
<name>C5CHZ0_KOSOT</name>
<sequence>MKISKKEIEKCKEFDTNKLILRDYLAISRSKLANERTLLAYVRTGFMFFVSGLSLIKLFPTETIWVFFGYSLIPMSVFTIILGIIRFRQTERDIAKSYKMKKVYEEDRKNFGN</sequence>
<dbReference type="InterPro" id="IPR003807">
    <property type="entry name" value="DUF202"/>
</dbReference>
<evidence type="ECO:0000256" key="2">
    <source>
        <dbReference type="ARBA" id="ARBA00022692"/>
    </source>
</evidence>
<reference evidence="7 8" key="1">
    <citation type="submission" date="2009-06" db="EMBL/GenBank/DDBJ databases">
        <title>Complete sequence of Thermotogales bacterium TBF 19.5.1.</title>
        <authorList>
            <consortium name="US DOE Joint Genome Institute"/>
            <person name="Lucas S."/>
            <person name="Copeland A."/>
            <person name="Lapidus A."/>
            <person name="Glavina del Rio T."/>
            <person name="Tice H."/>
            <person name="Bruce D."/>
            <person name="Goodwin L."/>
            <person name="Pitluck S."/>
            <person name="Chertkov O."/>
            <person name="Brettin T."/>
            <person name="Detter J.C."/>
            <person name="Han C."/>
            <person name="Schmutz J."/>
            <person name="Larimer F."/>
            <person name="Land M."/>
            <person name="Hauser L."/>
            <person name="Kyrpides N."/>
            <person name="Ovchinnikova G."/>
            <person name="Noll K."/>
        </authorList>
    </citation>
    <scope>NUCLEOTIDE SEQUENCE [LARGE SCALE GENOMIC DNA]</scope>
    <source>
        <strain evidence="8">ATCC BAA-1733 / DSM 21960 / TBF 19.5.1</strain>
    </source>
</reference>
<dbReference type="EMBL" id="CP001634">
    <property type="protein sequence ID" value="ACR78845.1"/>
    <property type="molecule type" value="Genomic_DNA"/>
</dbReference>
<dbReference type="RefSeq" id="WP_012744633.1">
    <property type="nucleotide sequence ID" value="NC_012785.1"/>
</dbReference>
<dbReference type="OrthoDB" id="965828at2"/>
<evidence type="ECO:0000256" key="1">
    <source>
        <dbReference type="ARBA" id="ARBA00004127"/>
    </source>
</evidence>
<keyword evidence="4 5" id="KW-0472">Membrane</keyword>
<evidence type="ECO:0000256" key="3">
    <source>
        <dbReference type="ARBA" id="ARBA00022989"/>
    </source>
</evidence>
<protein>
    <recommendedName>
        <fullName evidence="6">DUF202 domain-containing protein</fullName>
    </recommendedName>
</protein>
<proteinExistence type="predicted"/>
<keyword evidence="2 5" id="KW-0812">Transmembrane</keyword>
<feature type="transmembrane region" description="Helical" evidence="5">
    <location>
        <begin position="65"/>
        <end position="87"/>
    </location>
</feature>
<evidence type="ECO:0000256" key="5">
    <source>
        <dbReference type="SAM" id="Phobius"/>
    </source>
</evidence>